<evidence type="ECO:0000259" key="4">
    <source>
        <dbReference type="PROSITE" id="PS50977"/>
    </source>
</evidence>
<organism evidence="5 6">
    <name type="scientific">Mycobacterium kansasii</name>
    <dbReference type="NCBI Taxonomy" id="1768"/>
    <lineage>
        <taxon>Bacteria</taxon>
        <taxon>Bacillati</taxon>
        <taxon>Actinomycetota</taxon>
        <taxon>Actinomycetes</taxon>
        <taxon>Mycobacteriales</taxon>
        <taxon>Mycobacteriaceae</taxon>
        <taxon>Mycobacterium</taxon>
    </lineage>
</organism>
<feature type="region of interest" description="Disordered" evidence="3">
    <location>
        <begin position="223"/>
        <end position="253"/>
    </location>
</feature>
<dbReference type="GO" id="GO:0000976">
    <property type="term" value="F:transcription cis-regulatory region binding"/>
    <property type="evidence" value="ECO:0007669"/>
    <property type="project" value="TreeGrafter"/>
</dbReference>
<comment type="caution">
    <text evidence="5">The sequence shown here is derived from an EMBL/GenBank/DDBJ whole genome shotgun (WGS) entry which is preliminary data.</text>
</comment>
<proteinExistence type="predicted"/>
<dbReference type="Pfam" id="PF00440">
    <property type="entry name" value="TetR_N"/>
    <property type="match status" value="1"/>
</dbReference>
<evidence type="ECO:0000256" key="2">
    <source>
        <dbReference type="PROSITE-ProRule" id="PRU00335"/>
    </source>
</evidence>
<dbReference type="Gene3D" id="1.10.357.10">
    <property type="entry name" value="Tetracycline Repressor, domain 2"/>
    <property type="match status" value="1"/>
</dbReference>
<dbReference type="AlphaFoldDB" id="A0A1V3XZP5"/>
<evidence type="ECO:0000256" key="1">
    <source>
        <dbReference type="ARBA" id="ARBA00023125"/>
    </source>
</evidence>
<accession>A0A1V3XZP5</accession>
<dbReference type="STRING" id="1768.B1T50_22620"/>
<dbReference type="InterPro" id="IPR050109">
    <property type="entry name" value="HTH-type_TetR-like_transc_reg"/>
</dbReference>
<feature type="domain" description="HTH tetR-type" evidence="4">
    <location>
        <begin position="25"/>
        <end position="85"/>
    </location>
</feature>
<name>A0A1V3XZP5_MYCKA</name>
<dbReference type="SUPFAM" id="SSF46689">
    <property type="entry name" value="Homeodomain-like"/>
    <property type="match status" value="1"/>
</dbReference>
<dbReference type="InterPro" id="IPR009057">
    <property type="entry name" value="Homeodomain-like_sf"/>
</dbReference>
<protein>
    <submittedName>
        <fullName evidence="5">Bacterial regulatory s, tetR family protein</fullName>
    </submittedName>
</protein>
<dbReference type="Proteomes" id="UP000188532">
    <property type="component" value="Unassembled WGS sequence"/>
</dbReference>
<dbReference type="PANTHER" id="PTHR30055">
    <property type="entry name" value="HTH-TYPE TRANSCRIPTIONAL REGULATOR RUTR"/>
    <property type="match status" value="1"/>
</dbReference>
<dbReference type="PRINTS" id="PR00455">
    <property type="entry name" value="HTHTETR"/>
</dbReference>
<feature type="DNA-binding region" description="H-T-H motif" evidence="2">
    <location>
        <begin position="48"/>
        <end position="67"/>
    </location>
</feature>
<reference evidence="5 6" key="1">
    <citation type="submission" date="2017-02" db="EMBL/GenBank/DDBJ databases">
        <title>Complete genome sequences of Mycobacterium kansasii strains isolated from rhesus macaques.</title>
        <authorList>
            <person name="Panda A."/>
            <person name="Nagaraj S."/>
            <person name="Zhao X."/>
            <person name="Tettelin H."/>
            <person name="Detolla L.J."/>
        </authorList>
    </citation>
    <scope>NUCLEOTIDE SEQUENCE [LARGE SCALE GENOMIC DNA]</scope>
    <source>
        <strain evidence="5 6">11-3469</strain>
    </source>
</reference>
<dbReference type="InterPro" id="IPR001647">
    <property type="entry name" value="HTH_TetR"/>
</dbReference>
<dbReference type="GO" id="GO:0003700">
    <property type="term" value="F:DNA-binding transcription factor activity"/>
    <property type="evidence" value="ECO:0007669"/>
    <property type="project" value="TreeGrafter"/>
</dbReference>
<evidence type="ECO:0000313" key="6">
    <source>
        <dbReference type="Proteomes" id="UP000188532"/>
    </source>
</evidence>
<dbReference type="EMBL" id="MVBN01000001">
    <property type="protein sequence ID" value="OOK84542.1"/>
    <property type="molecule type" value="Genomic_DNA"/>
</dbReference>
<dbReference type="PROSITE" id="PS50977">
    <property type="entry name" value="HTH_TETR_2"/>
    <property type="match status" value="1"/>
</dbReference>
<sequence length="253" mass="27765">MSQRLSPRKGPAAQAAVQPFRRPRGEPRRLLLDAARELFARQDYRSTTTREIAQAAGVSEYLLFRHFGSKAGLFREALVLPFTSFVDEFSRTWQSVVPEETDEEELARHFVEQLYDVLVDHRGLLLTLAASEAFGEEETEDTGIADMRRAIAVLGQISAEGMRLRGIRSSQPDLPAHSTVAMIVGMVALRSTFFGSVPPRGRRSSTNSSRRFCTASCIVETEHQPCPARPGPSQPRGSSAARDDHAVAGLAGG</sequence>
<keyword evidence="1 2" id="KW-0238">DNA-binding</keyword>
<evidence type="ECO:0000256" key="3">
    <source>
        <dbReference type="SAM" id="MobiDB-lite"/>
    </source>
</evidence>
<dbReference type="Gene3D" id="1.10.10.60">
    <property type="entry name" value="Homeodomain-like"/>
    <property type="match status" value="1"/>
</dbReference>
<evidence type="ECO:0000313" key="5">
    <source>
        <dbReference type="EMBL" id="OOK84542.1"/>
    </source>
</evidence>
<gene>
    <name evidence="5" type="ORF">BZL29_0800</name>
</gene>
<dbReference type="PANTHER" id="PTHR30055:SF226">
    <property type="entry name" value="HTH-TYPE TRANSCRIPTIONAL REGULATOR PKSA"/>
    <property type="match status" value="1"/>
</dbReference>